<dbReference type="RefSeq" id="WP_265589442.1">
    <property type="nucleotide sequence ID" value="NZ_CP101637.1"/>
</dbReference>
<keyword evidence="3" id="KW-1185">Reference proteome</keyword>
<proteinExistence type="predicted"/>
<organism evidence="2 3">
    <name type="scientific">Terrisporobacter mayombei</name>
    <dbReference type="NCBI Taxonomy" id="1541"/>
    <lineage>
        <taxon>Bacteria</taxon>
        <taxon>Bacillati</taxon>
        <taxon>Bacillota</taxon>
        <taxon>Clostridia</taxon>
        <taxon>Peptostreptococcales</taxon>
        <taxon>Peptostreptococcaceae</taxon>
        <taxon>Terrisporobacter</taxon>
    </lineage>
</organism>
<reference evidence="2 3" key="1">
    <citation type="submission" date="2022-07" db="EMBL/GenBank/DDBJ databases">
        <title>Genome sequence of Terrisporobacter mayombei DSM6539.</title>
        <authorList>
            <person name="Boeer T."/>
            <person name="Bengelsdorf F.R."/>
            <person name="Daniel R."/>
            <person name="Poehlein A."/>
        </authorList>
    </citation>
    <scope>NUCLEOTIDE SEQUENCE [LARGE SCALE GENOMIC DNA]</scope>
    <source>
        <strain evidence="2 3">DSM 6539</strain>
    </source>
</reference>
<dbReference type="Proteomes" id="UP001235030">
    <property type="component" value="Chromosome"/>
</dbReference>
<accession>A0ABY9PZG4</accession>
<keyword evidence="1" id="KW-0812">Transmembrane</keyword>
<gene>
    <name evidence="2" type="ORF">TEMA_06950</name>
</gene>
<evidence type="ECO:0000256" key="1">
    <source>
        <dbReference type="SAM" id="Phobius"/>
    </source>
</evidence>
<name>A0ABY9PZG4_9FIRM</name>
<protein>
    <submittedName>
        <fullName evidence="2">Uncharacterized protein</fullName>
    </submittedName>
</protein>
<keyword evidence="1" id="KW-1133">Transmembrane helix</keyword>
<sequence length="44" mass="4845">MSITVEAFYNAINMFLLALTLTSMVAFVFSAAKNRSINSEVSKL</sequence>
<keyword evidence="1" id="KW-0472">Membrane</keyword>
<evidence type="ECO:0000313" key="2">
    <source>
        <dbReference type="EMBL" id="WMT80379.1"/>
    </source>
</evidence>
<dbReference type="EMBL" id="CP101637">
    <property type="protein sequence ID" value="WMT80379.1"/>
    <property type="molecule type" value="Genomic_DNA"/>
</dbReference>
<evidence type="ECO:0000313" key="3">
    <source>
        <dbReference type="Proteomes" id="UP001235030"/>
    </source>
</evidence>
<feature type="transmembrane region" description="Helical" evidence="1">
    <location>
        <begin position="12"/>
        <end position="32"/>
    </location>
</feature>